<proteinExistence type="predicted"/>
<evidence type="ECO:0000313" key="2">
    <source>
        <dbReference type="EMBL" id="KAJ1348365.1"/>
    </source>
</evidence>
<feature type="transmembrane region" description="Helical" evidence="1">
    <location>
        <begin position="125"/>
        <end position="142"/>
    </location>
</feature>
<keyword evidence="3" id="KW-1185">Reference proteome</keyword>
<keyword evidence="1" id="KW-0812">Transmembrane</keyword>
<gene>
    <name evidence="2" type="ORF">KIN20_003654</name>
</gene>
<dbReference type="Proteomes" id="UP001196413">
    <property type="component" value="Unassembled WGS sequence"/>
</dbReference>
<protein>
    <submittedName>
        <fullName evidence="2">Uncharacterized protein</fullName>
    </submittedName>
</protein>
<comment type="caution">
    <text evidence="2">The sequence shown here is derived from an EMBL/GenBank/DDBJ whole genome shotgun (WGS) entry which is preliminary data.</text>
</comment>
<name>A0AAD5LZG6_PARTN</name>
<reference evidence="2" key="1">
    <citation type="submission" date="2021-06" db="EMBL/GenBank/DDBJ databases">
        <title>Parelaphostrongylus tenuis whole genome reference sequence.</title>
        <authorList>
            <person name="Garwood T.J."/>
            <person name="Larsen P.A."/>
            <person name="Fountain-Jones N.M."/>
            <person name="Garbe J.R."/>
            <person name="Macchietto M.G."/>
            <person name="Kania S.A."/>
            <person name="Gerhold R.W."/>
            <person name="Richards J.E."/>
            <person name="Wolf T.M."/>
        </authorList>
    </citation>
    <scope>NUCLEOTIDE SEQUENCE</scope>
    <source>
        <strain evidence="2">MNPRO001-30</strain>
        <tissue evidence="2">Meninges</tissue>
    </source>
</reference>
<evidence type="ECO:0000313" key="3">
    <source>
        <dbReference type="Proteomes" id="UP001196413"/>
    </source>
</evidence>
<keyword evidence="1" id="KW-0472">Membrane</keyword>
<sequence length="153" mass="16758">MGFASDWLEAAFARWTQRSAMARGATRRLLCVHGFGAFVRALAHAPDTVAAKCAALAFGTLVVHLFILLRPQRVRWAQMCTISLLVADFLTSQPGHDALLPAILAIFVIYTLLTLPFYVILGGTIVLSVIQISSFVLFMPPLKTNEKPKKSSD</sequence>
<evidence type="ECO:0000256" key="1">
    <source>
        <dbReference type="SAM" id="Phobius"/>
    </source>
</evidence>
<keyword evidence="1" id="KW-1133">Transmembrane helix</keyword>
<feature type="transmembrane region" description="Helical" evidence="1">
    <location>
        <begin position="98"/>
        <end position="119"/>
    </location>
</feature>
<dbReference type="AlphaFoldDB" id="A0AAD5LZG6"/>
<dbReference type="EMBL" id="JAHQIW010000487">
    <property type="protein sequence ID" value="KAJ1348365.1"/>
    <property type="molecule type" value="Genomic_DNA"/>
</dbReference>
<organism evidence="2 3">
    <name type="scientific">Parelaphostrongylus tenuis</name>
    <name type="common">Meningeal worm</name>
    <dbReference type="NCBI Taxonomy" id="148309"/>
    <lineage>
        <taxon>Eukaryota</taxon>
        <taxon>Metazoa</taxon>
        <taxon>Ecdysozoa</taxon>
        <taxon>Nematoda</taxon>
        <taxon>Chromadorea</taxon>
        <taxon>Rhabditida</taxon>
        <taxon>Rhabditina</taxon>
        <taxon>Rhabditomorpha</taxon>
        <taxon>Strongyloidea</taxon>
        <taxon>Metastrongylidae</taxon>
        <taxon>Parelaphostrongylus</taxon>
    </lineage>
</organism>
<accession>A0AAD5LZG6</accession>
<feature type="transmembrane region" description="Helical" evidence="1">
    <location>
        <begin position="49"/>
        <end position="69"/>
    </location>
</feature>